<dbReference type="Proteomes" id="UP000095283">
    <property type="component" value="Unplaced"/>
</dbReference>
<reference evidence="2" key="1">
    <citation type="submission" date="2016-11" db="UniProtKB">
        <authorList>
            <consortium name="WormBaseParasite"/>
        </authorList>
    </citation>
    <scope>IDENTIFICATION</scope>
</reference>
<name>A0A1I7XS44_HETBA</name>
<dbReference type="Gene3D" id="3.30.420.10">
    <property type="entry name" value="Ribonuclease H-like superfamily/Ribonuclease H"/>
    <property type="match status" value="1"/>
</dbReference>
<keyword evidence="1" id="KW-1185">Reference proteome</keyword>
<dbReference type="AlphaFoldDB" id="A0A1I7XS44"/>
<dbReference type="WBParaSite" id="Hba_20563">
    <property type="protein sequence ID" value="Hba_20563"/>
    <property type="gene ID" value="Hba_20563"/>
</dbReference>
<evidence type="ECO:0000313" key="2">
    <source>
        <dbReference type="WBParaSite" id="Hba_20563"/>
    </source>
</evidence>
<sequence>MKKCPQLTLGHKDERLRWARYLMRCGWDKWRDLHKQRRQFSTRNFGGGSAMGLVDLPFVLMKMNSADYQDILGHRLVPHLRFPGDRFTFQQNNVVVRISLSTKTWPKDNDNRWAIVVHRIHADSRQFETVKISNPPLAKRRAK</sequence>
<evidence type="ECO:0000313" key="1">
    <source>
        <dbReference type="Proteomes" id="UP000095283"/>
    </source>
</evidence>
<organism evidence="1 2">
    <name type="scientific">Heterorhabditis bacteriophora</name>
    <name type="common">Entomopathogenic nematode worm</name>
    <dbReference type="NCBI Taxonomy" id="37862"/>
    <lineage>
        <taxon>Eukaryota</taxon>
        <taxon>Metazoa</taxon>
        <taxon>Ecdysozoa</taxon>
        <taxon>Nematoda</taxon>
        <taxon>Chromadorea</taxon>
        <taxon>Rhabditida</taxon>
        <taxon>Rhabditina</taxon>
        <taxon>Rhabditomorpha</taxon>
        <taxon>Strongyloidea</taxon>
        <taxon>Heterorhabditidae</taxon>
        <taxon>Heterorhabditis</taxon>
    </lineage>
</organism>
<dbReference type="GO" id="GO:0003676">
    <property type="term" value="F:nucleic acid binding"/>
    <property type="evidence" value="ECO:0007669"/>
    <property type="project" value="InterPro"/>
</dbReference>
<dbReference type="InterPro" id="IPR036397">
    <property type="entry name" value="RNaseH_sf"/>
</dbReference>
<proteinExistence type="predicted"/>
<accession>A0A1I7XS44</accession>
<protein>
    <submittedName>
        <fullName evidence="2">Transposase</fullName>
    </submittedName>
</protein>